<evidence type="ECO:0000313" key="1">
    <source>
        <dbReference type="EMBL" id="OLP74763.1"/>
    </source>
</evidence>
<gene>
    <name evidence="1" type="ORF">AK812_SmicGene45606</name>
</gene>
<reference evidence="1 2" key="1">
    <citation type="submission" date="2016-02" db="EMBL/GenBank/DDBJ databases">
        <title>Genome analysis of coral dinoflagellate symbionts highlights evolutionary adaptations to a symbiotic lifestyle.</title>
        <authorList>
            <person name="Aranda M."/>
            <person name="Li Y."/>
            <person name="Liew Y.J."/>
            <person name="Baumgarten S."/>
            <person name="Simakov O."/>
            <person name="Wilson M."/>
            <person name="Piel J."/>
            <person name="Ashoor H."/>
            <person name="Bougouffa S."/>
            <person name="Bajic V.B."/>
            <person name="Ryu T."/>
            <person name="Ravasi T."/>
            <person name="Bayer T."/>
            <person name="Micklem G."/>
            <person name="Kim H."/>
            <person name="Bhak J."/>
            <person name="Lajeunesse T.C."/>
            <person name="Voolstra C.R."/>
        </authorList>
    </citation>
    <scope>NUCLEOTIDE SEQUENCE [LARGE SCALE GENOMIC DNA]</scope>
    <source>
        <strain evidence="1 2">CCMP2467</strain>
    </source>
</reference>
<evidence type="ECO:0000313" key="2">
    <source>
        <dbReference type="Proteomes" id="UP000186817"/>
    </source>
</evidence>
<dbReference type="OrthoDB" id="10278717at2759"/>
<organism evidence="1 2">
    <name type="scientific">Symbiodinium microadriaticum</name>
    <name type="common">Dinoflagellate</name>
    <name type="synonym">Zooxanthella microadriatica</name>
    <dbReference type="NCBI Taxonomy" id="2951"/>
    <lineage>
        <taxon>Eukaryota</taxon>
        <taxon>Sar</taxon>
        <taxon>Alveolata</taxon>
        <taxon>Dinophyceae</taxon>
        <taxon>Suessiales</taxon>
        <taxon>Symbiodiniaceae</taxon>
        <taxon>Symbiodinium</taxon>
    </lineage>
</organism>
<dbReference type="AlphaFoldDB" id="A0A1Q9BVM3"/>
<accession>A0A1Q9BVM3</accession>
<comment type="caution">
    <text evidence="1">The sequence shown here is derived from an EMBL/GenBank/DDBJ whole genome shotgun (WGS) entry which is preliminary data.</text>
</comment>
<dbReference type="Proteomes" id="UP000186817">
    <property type="component" value="Unassembled WGS sequence"/>
</dbReference>
<dbReference type="EMBL" id="LSRX01003240">
    <property type="protein sequence ID" value="OLP74763.1"/>
    <property type="molecule type" value="Genomic_DNA"/>
</dbReference>
<proteinExistence type="predicted"/>
<name>A0A1Q9BVM3_SYMMI</name>
<protein>
    <submittedName>
        <fullName evidence="1">Uncharacterized protein</fullName>
    </submittedName>
</protein>
<sequence length="167" mass="19141">MAFGGQWQYNVPSQWLVDADDDDKDMGDYGLLLQMKMNVVMMAIMQDKVAFRGFGESGVFAAIAKVATMPPIYNIQKMWFKGQDTTIVNKFLEERYKQLLAEMPSEYVAAIREVQIDSYKYHAFNHIAKYARNDMIKFPFAQLPSPSYVQICKQLAEEALVGQKKSD</sequence>
<keyword evidence="2" id="KW-1185">Reference proteome</keyword>